<dbReference type="GO" id="GO:0016301">
    <property type="term" value="F:kinase activity"/>
    <property type="evidence" value="ECO:0007669"/>
    <property type="project" value="UniProtKB-KW"/>
</dbReference>
<dbReference type="VEuPathDB" id="MicrosporidiaDB:NBO_1219g0002"/>
<dbReference type="OrthoDB" id="4062651at2759"/>
<dbReference type="HOGENOM" id="CLU_2306864_0_0_1"/>
<keyword evidence="1" id="KW-0808">Transferase</keyword>
<dbReference type="Proteomes" id="UP000016927">
    <property type="component" value="Unassembled WGS sequence"/>
</dbReference>
<dbReference type="AlphaFoldDB" id="R0KMQ6"/>
<accession>R0KMQ6</accession>
<protein>
    <submittedName>
        <fullName evidence="1">Serine/threonine-protein kinase pkpA</fullName>
    </submittedName>
</protein>
<keyword evidence="1" id="KW-0418">Kinase</keyword>
<reference evidence="1 2" key="1">
    <citation type="journal article" date="2013" name="BMC Genomics">
        <title>Comparative genomics of parasitic silkworm microsporidia reveal an association between genome expansion and host adaptation.</title>
        <authorList>
            <person name="Pan G."/>
            <person name="Xu J."/>
            <person name="Li T."/>
            <person name="Xia Q."/>
            <person name="Liu S.L."/>
            <person name="Zhang G."/>
            <person name="Li S."/>
            <person name="Li C."/>
            <person name="Liu H."/>
            <person name="Yang L."/>
            <person name="Liu T."/>
            <person name="Zhang X."/>
            <person name="Wu Z."/>
            <person name="Fan W."/>
            <person name="Dang X."/>
            <person name="Xiang H."/>
            <person name="Tao M."/>
            <person name="Li Y."/>
            <person name="Hu J."/>
            <person name="Li Z."/>
            <person name="Lin L."/>
            <person name="Luo J."/>
            <person name="Geng L."/>
            <person name="Wang L."/>
            <person name="Long M."/>
            <person name="Wan Y."/>
            <person name="He N."/>
            <person name="Zhang Z."/>
            <person name="Lu C."/>
            <person name="Keeling P.J."/>
            <person name="Wang J."/>
            <person name="Xiang Z."/>
            <person name="Zhou Z."/>
        </authorList>
    </citation>
    <scope>NUCLEOTIDE SEQUENCE [LARGE SCALE GENOMIC DNA]</scope>
    <source>
        <strain evidence="2">CQ1 / CVCC 102059</strain>
    </source>
</reference>
<proteinExistence type="predicted"/>
<evidence type="ECO:0000313" key="1">
    <source>
        <dbReference type="EMBL" id="EOB11397.1"/>
    </source>
</evidence>
<gene>
    <name evidence="1" type="primary">PKPA</name>
    <name evidence="1" type="ORF">NBO_1219g0002</name>
</gene>
<evidence type="ECO:0000313" key="2">
    <source>
        <dbReference type="Proteomes" id="UP000016927"/>
    </source>
</evidence>
<dbReference type="STRING" id="578461.R0KMQ6"/>
<name>R0KMQ6_NOSB1</name>
<sequence length="100" mass="11464">MKNMLYGIDKHPLKEKCLSDNPNLPVYEDGTPISDFLGEVALAFKKKECVSSWEGNLMSQDIRTVGELKSLHQDDWDRLGLSVFSYRAIKNMIFRKGKNL</sequence>
<organism evidence="1 2">
    <name type="scientific">Nosema bombycis (strain CQ1 / CVCC 102059)</name>
    <name type="common">Microsporidian parasite</name>
    <name type="synonym">Pebrine of silkworm</name>
    <dbReference type="NCBI Taxonomy" id="578461"/>
    <lineage>
        <taxon>Eukaryota</taxon>
        <taxon>Fungi</taxon>
        <taxon>Fungi incertae sedis</taxon>
        <taxon>Microsporidia</taxon>
        <taxon>Nosematidae</taxon>
        <taxon>Nosema</taxon>
    </lineage>
</organism>
<keyword evidence="2" id="KW-1185">Reference proteome</keyword>
<dbReference type="EMBL" id="KB910126">
    <property type="protein sequence ID" value="EOB11397.1"/>
    <property type="molecule type" value="Genomic_DNA"/>
</dbReference>